<sequence length="176" mass="20919">MSTTDPDSGYMIRDGKTEGFFYLDHRTVDGKYKFITDVYVTPGNIHDSFPYLERLDRQISRFGFQVEEVALDAGYLTMPILQLLKKQDIFSVIAHRSFRPKKSLFFKWQFKYILEKYTYLCPPKHELSYKTTNRFGFREYKSDPKVCKNCPFLSKYTHSKTFTKTITRHVWEGAKE</sequence>
<dbReference type="Pfam" id="PF01609">
    <property type="entry name" value="DDE_Tnp_1"/>
    <property type="match status" value="1"/>
</dbReference>
<comment type="caution">
    <text evidence="2">The sequence shown here is derived from an EMBL/GenBank/DDBJ whole genome shotgun (WGS) entry which is preliminary data.</text>
</comment>
<name>A0AAV4LF41_9BACL</name>
<dbReference type="GO" id="GO:0004803">
    <property type="term" value="F:transposase activity"/>
    <property type="evidence" value="ECO:0007669"/>
    <property type="project" value="InterPro"/>
</dbReference>
<protein>
    <recommendedName>
        <fullName evidence="1">Transposase IS4-like domain-containing protein</fullName>
    </recommendedName>
</protein>
<dbReference type="Proteomes" id="UP001057291">
    <property type="component" value="Unassembled WGS sequence"/>
</dbReference>
<dbReference type="PANTHER" id="PTHR33408">
    <property type="entry name" value="TRANSPOSASE"/>
    <property type="match status" value="1"/>
</dbReference>
<evidence type="ECO:0000313" key="3">
    <source>
        <dbReference type="Proteomes" id="UP001057291"/>
    </source>
</evidence>
<accession>A0AAV4LF41</accession>
<dbReference type="GO" id="GO:0006313">
    <property type="term" value="P:DNA transposition"/>
    <property type="evidence" value="ECO:0007669"/>
    <property type="project" value="InterPro"/>
</dbReference>
<keyword evidence="3" id="KW-1185">Reference proteome</keyword>
<evidence type="ECO:0000259" key="1">
    <source>
        <dbReference type="Pfam" id="PF01609"/>
    </source>
</evidence>
<dbReference type="AlphaFoldDB" id="A0AAV4LF41"/>
<proteinExistence type="predicted"/>
<reference evidence="2" key="1">
    <citation type="journal article" date="2023" name="Int. J. Syst. Evol. Microbiol.">
        <title>Collibacillus ludicampi gen. nov., sp. nov., a new soil bacterium of the family Alicyclobacillaceae.</title>
        <authorList>
            <person name="Jojima T."/>
            <person name="Ioku Y."/>
            <person name="Fukuta Y."/>
            <person name="Shirasaka N."/>
            <person name="Matsumura Y."/>
            <person name="Mori M."/>
        </authorList>
    </citation>
    <scope>NUCLEOTIDE SEQUENCE</scope>
    <source>
        <strain evidence="2">TP075</strain>
    </source>
</reference>
<dbReference type="InterPro" id="IPR002559">
    <property type="entry name" value="Transposase_11"/>
</dbReference>
<dbReference type="GO" id="GO:0003677">
    <property type="term" value="F:DNA binding"/>
    <property type="evidence" value="ECO:0007669"/>
    <property type="project" value="InterPro"/>
</dbReference>
<feature type="domain" description="Transposase IS4-like" evidence="1">
    <location>
        <begin position="25"/>
        <end position="97"/>
    </location>
</feature>
<evidence type="ECO:0000313" key="2">
    <source>
        <dbReference type="EMBL" id="GIM46446.1"/>
    </source>
</evidence>
<organism evidence="2 3">
    <name type="scientific">Collibacillus ludicampi</name>
    <dbReference type="NCBI Taxonomy" id="2771369"/>
    <lineage>
        <taxon>Bacteria</taxon>
        <taxon>Bacillati</taxon>
        <taxon>Bacillota</taxon>
        <taxon>Bacilli</taxon>
        <taxon>Bacillales</taxon>
        <taxon>Alicyclobacillaceae</taxon>
        <taxon>Collibacillus</taxon>
    </lineage>
</organism>
<gene>
    <name evidence="2" type="ORF">DNHGIG_19950</name>
</gene>
<dbReference type="EMBL" id="BOQE01000001">
    <property type="protein sequence ID" value="GIM46446.1"/>
    <property type="molecule type" value="Genomic_DNA"/>
</dbReference>